<evidence type="ECO:0000313" key="1">
    <source>
        <dbReference type="EMBL" id="KAJ4335311.1"/>
    </source>
</evidence>
<comment type="caution">
    <text evidence="1">The sequence shown here is derived from an EMBL/GenBank/DDBJ whole genome shotgun (WGS) entry which is preliminary data.</text>
</comment>
<sequence length="272" mass="30911">MNASAPSTFCFLDLPKELRLMVYELLPVARIHRKVNEGIRLVVIWSPTSVLRVSRLVWQEASAIVKNAVAVYKHARRTCVAFGSMDRWDSMPRIIVANSTFEDARDNFEKLPGLINAALWWEAYLAGRDPPKDRRTTSGSRHSAEQSTAWRFVSEWAQHAAALLNSSSASDFDGQFDVAILTDDDSRYEELAWQTDIFDYGFLSDDCFCDDMSMQFDGELLDVNLIVVPPDLDGGREEMLSATKELGQGLILHACLLTTNEWEYMWAETEWL</sequence>
<dbReference type="OrthoDB" id="5314997at2759"/>
<keyword evidence="2" id="KW-1185">Reference proteome</keyword>
<dbReference type="EMBL" id="JAPEUV010000063">
    <property type="protein sequence ID" value="KAJ4335311.1"/>
    <property type="molecule type" value="Genomic_DNA"/>
</dbReference>
<evidence type="ECO:0000313" key="2">
    <source>
        <dbReference type="Proteomes" id="UP001140562"/>
    </source>
</evidence>
<gene>
    <name evidence="1" type="ORF">N0V87_006235</name>
</gene>
<protein>
    <recommendedName>
        <fullName evidence="3">F-box domain-containing protein</fullName>
    </recommendedName>
</protein>
<accession>A0A9W9C057</accession>
<evidence type="ECO:0008006" key="3">
    <source>
        <dbReference type="Google" id="ProtNLM"/>
    </source>
</evidence>
<proteinExistence type="predicted"/>
<organism evidence="1 2">
    <name type="scientific">Didymella glomerata</name>
    <dbReference type="NCBI Taxonomy" id="749621"/>
    <lineage>
        <taxon>Eukaryota</taxon>
        <taxon>Fungi</taxon>
        <taxon>Dikarya</taxon>
        <taxon>Ascomycota</taxon>
        <taxon>Pezizomycotina</taxon>
        <taxon>Dothideomycetes</taxon>
        <taxon>Pleosporomycetidae</taxon>
        <taxon>Pleosporales</taxon>
        <taxon>Pleosporineae</taxon>
        <taxon>Didymellaceae</taxon>
        <taxon>Didymella</taxon>
    </lineage>
</organism>
<dbReference type="AlphaFoldDB" id="A0A9W9C057"/>
<dbReference type="Proteomes" id="UP001140562">
    <property type="component" value="Unassembled WGS sequence"/>
</dbReference>
<reference evidence="1" key="1">
    <citation type="submission" date="2022-10" db="EMBL/GenBank/DDBJ databases">
        <title>Tapping the CABI collections for fungal endophytes: first genome assemblies for Collariella, Neodidymelliopsis, Ascochyta clinopodiicola, Didymella pomorum, Didymosphaeria variabile, Neocosmospora piperis and Neocucurbitaria cava.</title>
        <authorList>
            <person name="Hill R."/>
        </authorList>
    </citation>
    <scope>NUCLEOTIDE SEQUENCE</scope>
    <source>
        <strain evidence="1">IMI 360193</strain>
    </source>
</reference>
<name>A0A9W9C057_9PLEO</name>